<keyword evidence="6 9" id="KW-1133">Transmembrane helix</keyword>
<accession>A0A8K0XTF4</accession>
<keyword evidence="7 9" id="KW-0472">Membrane</keyword>
<evidence type="ECO:0000313" key="10">
    <source>
        <dbReference type="EMBL" id="KAH8105208.1"/>
    </source>
</evidence>
<dbReference type="Proteomes" id="UP000813824">
    <property type="component" value="Unassembled WGS sequence"/>
</dbReference>
<sequence length="95" mass="10286">MSLADVKAYILEAVEGKIDFEGQKQAEYITRVALIAATILAFAVGFILQSLQVTFVILGVSSLALGLAVIPPWPVYNRHPVAFLPAKVEKDSKSQ</sequence>
<reference evidence="10" key="1">
    <citation type="journal article" date="2021" name="New Phytol.">
        <title>Evolutionary innovations through gain and loss of genes in the ectomycorrhizal Boletales.</title>
        <authorList>
            <person name="Wu G."/>
            <person name="Miyauchi S."/>
            <person name="Morin E."/>
            <person name="Kuo A."/>
            <person name="Drula E."/>
            <person name="Varga T."/>
            <person name="Kohler A."/>
            <person name="Feng B."/>
            <person name="Cao Y."/>
            <person name="Lipzen A."/>
            <person name="Daum C."/>
            <person name="Hundley H."/>
            <person name="Pangilinan J."/>
            <person name="Johnson J."/>
            <person name="Barry K."/>
            <person name="LaButti K."/>
            <person name="Ng V."/>
            <person name="Ahrendt S."/>
            <person name="Min B."/>
            <person name="Choi I.G."/>
            <person name="Park H."/>
            <person name="Plett J.M."/>
            <person name="Magnuson J."/>
            <person name="Spatafora J.W."/>
            <person name="Nagy L.G."/>
            <person name="Henrissat B."/>
            <person name="Grigoriev I.V."/>
            <person name="Yang Z.L."/>
            <person name="Xu J."/>
            <person name="Martin F.M."/>
        </authorList>
    </citation>
    <scope>NUCLEOTIDE SEQUENCE</scope>
    <source>
        <strain evidence="10">KKN 215</strain>
    </source>
</reference>
<evidence type="ECO:0000256" key="7">
    <source>
        <dbReference type="ARBA" id="ARBA00023136"/>
    </source>
</evidence>
<comment type="function">
    <text evidence="8">Component of the signal peptidase complex (SPC) which catalyzes the cleavage of N-terminal signal sequences from nascent proteins as they are translocated into the lumen of the endoplasmic reticulum. Dispensable for SPC enzymatic activity.</text>
</comment>
<keyword evidence="4 9" id="KW-0812">Transmembrane</keyword>
<comment type="caution">
    <text evidence="10">The sequence shown here is derived from an EMBL/GenBank/DDBJ whole genome shotgun (WGS) entry which is preliminary data.</text>
</comment>
<dbReference type="GO" id="GO:0005787">
    <property type="term" value="C:signal peptidase complex"/>
    <property type="evidence" value="ECO:0007669"/>
    <property type="project" value="InterPro"/>
</dbReference>
<dbReference type="Pfam" id="PF06645">
    <property type="entry name" value="SPC12"/>
    <property type="match status" value="1"/>
</dbReference>
<keyword evidence="11" id="KW-1185">Reference proteome</keyword>
<evidence type="ECO:0000256" key="1">
    <source>
        <dbReference type="ARBA" id="ARBA00004477"/>
    </source>
</evidence>
<evidence type="ECO:0000256" key="4">
    <source>
        <dbReference type="ARBA" id="ARBA00022692"/>
    </source>
</evidence>
<dbReference type="PANTHER" id="PTHR13202">
    <property type="entry name" value="MICROSOMAL SIGNAL PEPTIDASE 12 KDA SUBUNIT"/>
    <property type="match status" value="1"/>
</dbReference>
<evidence type="ECO:0000256" key="8">
    <source>
        <dbReference type="ARBA" id="ARBA00045204"/>
    </source>
</evidence>
<dbReference type="OrthoDB" id="263893at2759"/>
<keyword evidence="5" id="KW-0256">Endoplasmic reticulum</keyword>
<gene>
    <name evidence="10" type="ORF">BXZ70DRAFT_919819</name>
</gene>
<dbReference type="InterPro" id="IPR009542">
    <property type="entry name" value="Spc1/SPCS1"/>
</dbReference>
<feature type="transmembrane region" description="Helical" evidence="9">
    <location>
        <begin position="28"/>
        <end position="48"/>
    </location>
</feature>
<evidence type="ECO:0000256" key="3">
    <source>
        <dbReference type="ARBA" id="ARBA00017059"/>
    </source>
</evidence>
<evidence type="ECO:0000256" key="2">
    <source>
        <dbReference type="ARBA" id="ARBA00005245"/>
    </source>
</evidence>
<dbReference type="GO" id="GO:0006465">
    <property type="term" value="P:signal peptide processing"/>
    <property type="evidence" value="ECO:0007669"/>
    <property type="project" value="InterPro"/>
</dbReference>
<dbReference type="PANTHER" id="PTHR13202:SF0">
    <property type="entry name" value="SIGNAL PEPTIDASE COMPLEX SUBUNIT 1"/>
    <property type="match status" value="1"/>
</dbReference>
<comment type="subcellular location">
    <subcellularLocation>
        <location evidence="1">Endoplasmic reticulum membrane</location>
        <topology evidence="1">Multi-pass membrane protein</topology>
    </subcellularLocation>
</comment>
<evidence type="ECO:0000256" key="9">
    <source>
        <dbReference type="SAM" id="Phobius"/>
    </source>
</evidence>
<organism evidence="10 11">
    <name type="scientific">Cristinia sonorae</name>
    <dbReference type="NCBI Taxonomy" id="1940300"/>
    <lineage>
        <taxon>Eukaryota</taxon>
        <taxon>Fungi</taxon>
        <taxon>Dikarya</taxon>
        <taxon>Basidiomycota</taxon>
        <taxon>Agaricomycotina</taxon>
        <taxon>Agaricomycetes</taxon>
        <taxon>Agaricomycetidae</taxon>
        <taxon>Agaricales</taxon>
        <taxon>Pleurotineae</taxon>
        <taxon>Stephanosporaceae</taxon>
        <taxon>Cristinia</taxon>
    </lineage>
</organism>
<protein>
    <recommendedName>
        <fullName evidence="3">Signal peptidase complex subunit 1</fullName>
    </recommendedName>
</protein>
<comment type="similarity">
    <text evidence="2">Belongs to the SPCS1 family.</text>
</comment>
<evidence type="ECO:0000256" key="6">
    <source>
        <dbReference type="ARBA" id="ARBA00022989"/>
    </source>
</evidence>
<dbReference type="GO" id="GO:0045047">
    <property type="term" value="P:protein targeting to ER"/>
    <property type="evidence" value="ECO:0007669"/>
    <property type="project" value="TreeGrafter"/>
</dbReference>
<dbReference type="EMBL" id="JAEVFJ010000004">
    <property type="protein sequence ID" value="KAH8105208.1"/>
    <property type="molecule type" value="Genomic_DNA"/>
</dbReference>
<dbReference type="AlphaFoldDB" id="A0A8K0XTF4"/>
<evidence type="ECO:0000256" key="5">
    <source>
        <dbReference type="ARBA" id="ARBA00022824"/>
    </source>
</evidence>
<name>A0A8K0XTF4_9AGAR</name>
<feature type="transmembrane region" description="Helical" evidence="9">
    <location>
        <begin position="55"/>
        <end position="75"/>
    </location>
</feature>
<proteinExistence type="inferred from homology"/>
<evidence type="ECO:0000313" key="11">
    <source>
        <dbReference type="Proteomes" id="UP000813824"/>
    </source>
</evidence>